<sequence length="242" mass="28601">MTISEKIKLVEERLKFINQLTDLKENFRGNDKAISGKEPRNWQHPYEHFSALRFYLLITCFDILGQSNDWQDYGSWLQSKNKANERNKVISKHQKRESNDFLISVNKDYNEIYGVKKSFLKFIREVITDKNRTKLFDSIKGTKKLTDDIYNDDGTVTVSTARRIELTQNQKEDFLFKIRNSFTHKGVSIGDKAGGIFDNEKPLKFGIEEPVWMFHSIHYQKIKGDTIIFSIRRWYHSFLSKL</sequence>
<dbReference type="EMBL" id="CP134537">
    <property type="protein sequence ID" value="WNH10852.1"/>
    <property type="molecule type" value="Genomic_DNA"/>
</dbReference>
<accession>A0ABY9XYF0</accession>
<gene>
    <name evidence="1" type="ORF">RHP51_09550</name>
</gene>
<dbReference type="Proteomes" id="UP001302806">
    <property type="component" value="Chromosome"/>
</dbReference>
<evidence type="ECO:0000313" key="1">
    <source>
        <dbReference type="EMBL" id="WNH10852.1"/>
    </source>
</evidence>
<organism evidence="1 2">
    <name type="scientific">Thalassobellus suaedae</name>
    <dbReference type="NCBI Taxonomy" id="3074124"/>
    <lineage>
        <taxon>Bacteria</taxon>
        <taxon>Pseudomonadati</taxon>
        <taxon>Bacteroidota</taxon>
        <taxon>Flavobacteriia</taxon>
        <taxon>Flavobacteriales</taxon>
        <taxon>Flavobacteriaceae</taxon>
        <taxon>Thalassobellus</taxon>
    </lineage>
</organism>
<dbReference type="RefSeq" id="WP_415867073.1">
    <property type="nucleotide sequence ID" value="NZ_CP134537.1"/>
</dbReference>
<protein>
    <submittedName>
        <fullName evidence="1">Uncharacterized protein</fullName>
    </submittedName>
</protein>
<reference evidence="1 2" key="1">
    <citation type="submission" date="2023-09" db="EMBL/GenBank/DDBJ databases">
        <title>Thalassobella suaedae gen. nov., sp. nov., a marine bacterium of the family Flavobacteriaceae isolated from a halophyte Suaeda japonica.</title>
        <authorList>
            <person name="Lee S.Y."/>
            <person name="Hwang C.Y."/>
        </authorList>
    </citation>
    <scope>NUCLEOTIDE SEQUENCE [LARGE SCALE GENOMIC DNA]</scope>
    <source>
        <strain evidence="1 2">HL-DH14</strain>
    </source>
</reference>
<evidence type="ECO:0000313" key="2">
    <source>
        <dbReference type="Proteomes" id="UP001302806"/>
    </source>
</evidence>
<proteinExistence type="predicted"/>
<name>A0ABY9XYF0_9FLAO</name>